<dbReference type="PANTHER" id="PTHR11638">
    <property type="entry name" value="ATP-DEPENDENT CLP PROTEASE"/>
    <property type="match status" value="1"/>
</dbReference>
<evidence type="ECO:0000256" key="3">
    <source>
        <dbReference type="ARBA" id="ARBA00022840"/>
    </source>
</evidence>
<dbReference type="Pfam" id="PF07724">
    <property type="entry name" value="AAA_2"/>
    <property type="match status" value="1"/>
</dbReference>
<evidence type="ECO:0000256" key="2">
    <source>
        <dbReference type="ARBA" id="ARBA00022741"/>
    </source>
</evidence>
<reference evidence="8 9" key="1">
    <citation type="submission" date="2019-08" db="EMBL/GenBank/DDBJ databases">
        <title>In-depth cultivation of the pig gut microbiome towards novel bacterial diversity and tailored functional studies.</title>
        <authorList>
            <person name="Wylensek D."/>
            <person name="Hitch T.C.A."/>
            <person name="Clavel T."/>
        </authorList>
    </citation>
    <scope>NUCLEOTIDE SEQUENCE [LARGE SCALE GENOMIC DNA]</scope>
    <source>
        <strain evidence="8 9">Oil-RF-744-WCA-WT-10</strain>
    </source>
</reference>
<dbReference type="RefSeq" id="WP_154328557.1">
    <property type="nucleotide sequence ID" value="NZ_CP045696.1"/>
</dbReference>
<keyword evidence="9" id="KW-1185">Reference proteome</keyword>
<keyword evidence="4 6" id="KW-0143">Chaperone</keyword>
<dbReference type="Pfam" id="PF02861">
    <property type="entry name" value="Clp_N"/>
    <property type="match status" value="1"/>
</dbReference>
<dbReference type="Gene3D" id="1.10.8.60">
    <property type="match status" value="2"/>
</dbReference>
<evidence type="ECO:0000256" key="4">
    <source>
        <dbReference type="ARBA" id="ARBA00023186"/>
    </source>
</evidence>
<evidence type="ECO:0000256" key="6">
    <source>
        <dbReference type="RuleBase" id="RU004432"/>
    </source>
</evidence>
<dbReference type="Proteomes" id="UP000483362">
    <property type="component" value="Unassembled WGS sequence"/>
</dbReference>
<dbReference type="AlphaFoldDB" id="A0A6L5XEC4"/>
<proteinExistence type="inferred from homology"/>
<dbReference type="CDD" id="cd00009">
    <property type="entry name" value="AAA"/>
    <property type="match status" value="1"/>
</dbReference>
<dbReference type="EMBL" id="VULT01000010">
    <property type="protein sequence ID" value="MSS17606.1"/>
    <property type="molecule type" value="Genomic_DNA"/>
</dbReference>
<feature type="domain" description="Clp R" evidence="7">
    <location>
        <begin position="1"/>
        <end position="151"/>
    </location>
</feature>
<dbReference type="InterPro" id="IPR018368">
    <property type="entry name" value="ClpA/B_CS1"/>
</dbReference>
<dbReference type="InterPro" id="IPR050130">
    <property type="entry name" value="ClpA_ClpB"/>
</dbReference>
<dbReference type="InterPro" id="IPR019489">
    <property type="entry name" value="Clp_ATPase_C"/>
</dbReference>
<dbReference type="CDD" id="cd19499">
    <property type="entry name" value="RecA-like_ClpB_Hsp104-like"/>
    <property type="match status" value="1"/>
</dbReference>
<dbReference type="PROSITE" id="PS51903">
    <property type="entry name" value="CLP_R"/>
    <property type="match status" value="1"/>
</dbReference>
<dbReference type="GO" id="GO:0005737">
    <property type="term" value="C:cytoplasm"/>
    <property type="evidence" value="ECO:0007669"/>
    <property type="project" value="TreeGrafter"/>
</dbReference>
<dbReference type="Pfam" id="PF00004">
    <property type="entry name" value="AAA"/>
    <property type="match status" value="1"/>
</dbReference>
<evidence type="ECO:0000256" key="5">
    <source>
        <dbReference type="PROSITE-ProRule" id="PRU01251"/>
    </source>
</evidence>
<organism evidence="8 9">
    <name type="scientific">Sodaliphilus pleomorphus</name>
    <dbReference type="NCBI Taxonomy" id="2606626"/>
    <lineage>
        <taxon>Bacteria</taxon>
        <taxon>Pseudomonadati</taxon>
        <taxon>Bacteroidota</taxon>
        <taxon>Bacteroidia</taxon>
        <taxon>Bacteroidales</taxon>
        <taxon>Muribaculaceae</taxon>
        <taxon>Sodaliphilus</taxon>
    </lineage>
</organism>
<evidence type="ECO:0000256" key="1">
    <source>
        <dbReference type="ARBA" id="ARBA00022737"/>
    </source>
</evidence>
<dbReference type="InterPro" id="IPR028299">
    <property type="entry name" value="ClpA/B_CS2"/>
</dbReference>
<keyword evidence="3 6" id="KW-0067">ATP-binding</keyword>
<dbReference type="Pfam" id="PF17871">
    <property type="entry name" value="AAA_lid_9"/>
    <property type="match status" value="1"/>
</dbReference>
<gene>
    <name evidence="8" type="ORF">FYJ29_07535</name>
</gene>
<keyword evidence="1 5" id="KW-0677">Repeat</keyword>
<dbReference type="PRINTS" id="PR00300">
    <property type="entry name" value="CLPPROTEASEA"/>
</dbReference>
<protein>
    <submittedName>
        <fullName evidence="8">AAA domain-containing protein</fullName>
    </submittedName>
</protein>
<name>A0A6L5XEC4_9BACT</name>
<comment type="similarity">
    <text evidence="6">Belongs to the ClpA/ClpB family.</text>
</comment>
<dbReference type="InterPro" id="IPR027417">
    <property type="entry name" value="P-loop_NTPase"/>
</dbReference>
<dbReference type="PROSITE" id="PS00870">
    <property type="entry name" value="CLPAB_1"/>
    <property type="match status" value="1"/>
</dbReference>
<dbReference type="GO" id="GO:0016887">
    <property type="term" value="F:ATP hydrolysis activity"/>
    <property type="evidence" value="ECO:0007669"/>
    <property type="project" value="InterPro"/>
</dbReference>
<dbReference type="Pfam" id="PF10431">
    <property type="entry name" value="ClpB_D2-small"/>
    <property type="match status" value="1"/>
</dbReference>
<dbReference type="SUPFAM" id="SSF81923">
    <property type="entry name" value="Double Clp-N motif"/>
    <property type="match status" value="1"/>
</dbReference>
<dbReference type="SMART" id="SM00382">
    <property type="entry name" value="AAA"/>
    <property type="match status" value="2"/>
</dbReference>
<evidence type="ECO:0000259" key="7">
    <source>
        <dbReference type="PROSITE" id="PS51903"/>
    </source>
</evidence>
<comment type="caution">
    <text evidence="8">The sequence shown here is derived from an EMBL/GenBank/DDBJ whole genome shotgun (WGS) entry which is preliminary data.</text>
</comment>
<dbReference type="PROSITE" id="PS00871">
    <property type="entry name" value="CLPAB_2"/>
    <property type="match status" value="1"/>
</dbReference>
<dbReference type="Gene3D" id="1.10.1780.10">
    <property type="entry name" value="Clp, N-terminal domain"/>
    <property type="match status" value="1"/>
</dbReference>
<dbReference type="Gene3D" id="3.40.50.300">
    <property type="entry name" value="P-loop containing nucleotide triphosphate hydrolases"/>
    <property type="match status" value="2"/>
</dbReference>
<dbReference type="InterPro" id="IPR001270">
    <property type="entry name" value="ClpA/B"/>
</dbReference>
<dbReference type="InterPro" id="IPR036628">
    <property type="entry name" value="Clp_N_dom_sf"/>
</dbReference>
<dbReference type="InterPro" id="IPR003959">
    <property type="entry name" value="ATPase_AAA_core"/>
</dbReference>
<dbReference type="PANTHER" id="PTHR11638:SF111">
    <property type="entry name" value="ATP-DEPENDENT CLP PROTEASE ATP-BINDING SUBUNIT CLPA"/>
    <property type="match status" value="1"/>
</dbReference>
<accession>A0A6L5XEC4</accession>
<dbReference type="GO" id="GO:0034605">
    <property type="term" value="P:cellular response to heat"/>
    <property type="evidence" value="ECO:0007669"/>
    <property type="project" value="TreeGrafter"/>
</dbReference>
<dbReference type="SMART" id="SM01086">
    <property type="entry name" value="ClpB_D2-small"/>
    <property type="match status" value="1"/>
</dbReference>
<dbReference type="GO" id="GO:0005524">
    <property type="term" value="F:ATP binding"/>
    <property type="evidence" value="ECO:0007669"/>
    <property type="project" value="UniProtKB-KW"/>
</dbReference>
<evidence type="ECO:0000313" key="9">
    <source>
        <dbReference type="Proteomes" id="UP000483362"/>
    </source>
</evidence>
<dbReference type="SUPFAM" id="SSF52540">
    <property type="entry name" value="P-loop containing nucleoside triphosphate hydrolases"/>
    <property type="match status" value="2"/>
</dbReference>
<keyword evidence="2 6" id="KW-0547">Nucleotide-binding</keyword>
<dbReference type="InterPro" id="IPR004176">
    <property type="entry name" value="Clp_R_N"/>
</dbReference>
<evidence type="ECO:0000313" key="8">
    <source>
        <dbReference type="EMBL" id="MSS17606.1"/>
    </source>
</evidence>
<dbReference type="InterPro" id="IPR041546">
    <property type="entry name" value="ClpA/ClpB_AAA_lid"/>
</dbReference>
<sequence length="742" mass="81555">MSMQLTPQAQKVIMRASAQARLNRQEHVTPEHLLLAFLEQKPFVDALHACSKAAPGTMRNALERQVEKAEAPCKNSRDVASKSSYQMEQLIDAAITQAEQAGSSIIDVTHLANAMLHLQHSWAAYCLAQAIDGNEGSFITALLDSYEHTGDDAPTASRQPKQEAGSQAAWQAYVLCINDHLAGHNPLIGRTAELERTIQVLCRRDKNNPLHLGEPGVGKTAIVYGLAARIEAGEVPSRLKGCRIYQLDMGTAIAGTKFRGEFEQRLQSIMKGAAAEGNAIIYIDEIHNIVGAGQTGEGSLDASNMLKPYLEAGEVRFIGATTYEEYNRFMGRSKGLMRRFQTIDIAEPTVDDAIKIVTALKPNYESFHHVRYTADALDYAVRASARFINDRFLPDKAIDLIDEAGAYVEMKKTRSKVVDKQLVARVLARVANIDALAVQRDDTQVLASLMPHIKSLIYGQDEAVKSVVEAVQLSKAGLSDVHKPLASLLFVGPTGVGKTEVARVLARELGVKLVRFDMSEYVEKHTVAKLIGSPAGYVGYDDGGLLTDAIRCSPDCVLLLDEIEKAHSDVFDILLQVMDYGVLTDNKGRKAYFHNVILIMTSNAGAQYASQASLGFASTTTAGSAMLKQVKHTFKPEFLNRLNGIIVFNDMDQHMASLVLDKKLRELKTLLKAKNVTLQLSKEAHDFLLKQGYSKEYGAREMDRAIERSLKTVLMREILFGSLKDGGRARVVVVGDELELKK</sequence>
<dbReference type="InterPro" id="IPR003593">
    <property type="entry name" value="AAA+_ATPase"/>
</dbReference>